<proteinExistence type="predicted"/>
<dbReference type="SUPFAM" id="SSF48056">
    <property type="entry name" value="Di-copper centre-containing domain"/>
    <property type="match status" value="1"/>
</dbReference>
<protein>
    <submittedName>
        <fullName evidence="5">Related to tyrosinase</fullName>
    </submittedName>
</protein>
<dbReference type="AlphaFoldDB" id="A0A2D3URD8"/>
<dbReference type="PANTHER" id="PTHR11474:SF125">
    <property type="entry name" value="N-ACETYL-6-HYDROXYTRYPTOPHAN OXIDASE IVOB-RELATED"/>
    <property type="match status" value="1"/>
</dbReference>
<accession>A0A2D3URD8</accession>
<feature type="domain" description="Tyrosinase copper-binding" evidence="4">
    <location>
        <begin position="106"/>
        <end position="346"/>
    </location>
</feature>
<dbReference type="InterPro" id="IPR008922">
    <property type="entry name" value="Di-copper_centre_dom_sf"/>
</dbReference>
<evidence type="ECO:0000313" key="6">
    <source>
        <dbReference type="Proteomes" id="UP000225277"/>
    </source>
</evidence>
<evidence type="ECO:0000259" key="4">
    <source>
        <dbReference type="Pfam" id="PF00264"/>
    </source>
</evidence>
<evidence type="ECO:0000256" key="3">
    <source>
        <dbReference type="SAM" id="SignalP"/>
    </source>
</evidence>
<keyword evidence="3" id="KW-0732">Signal</keyword>
<sequence>MLGSILLSLLAANAVVAVPLESSKPPAWIPGPTTGTDELARNGLSKLEAYLQTNAGSKNSSCTLKTAHRRKEWDDLVPDQKKEYIAAVRCLQTLPAISGESAPGARSRYDDFVVVHIDGTASNHTIHNTGVFLSWHRQYIWAFEEALRNECNYTGYQPYVKFGRYSNSVIGAPIFDGSETSLSGNGKDVPHGPIPLTAPESSPNGVDVEIPALPGGGCVTDGPFVNYTVTLGPRGLASINDTKPNPLPNGKGYNPRCMRRSLNVISASGVSDANCTKLITESPNIELFQDWMQGPFDFGTPEYGVHAAAHYMVGGDPGGDFFTSPGDVFFWFLHAEIDRLWWIWQMQDFGGRVGQIAGTFTPLNFPASRNVTLDDVVDLGGMYGYEAVRIGDIVDTMGGEFCYIYE</sequence>
<feature type="chain" id="PRO_5013656125" evidence="3">
    <location>
        <begin position="18"/>
        <end position="406"/>
    </location>
</feature>
<dbReference type="InterPro" id="IPR002227">
    <property type="entry name" value="Tyrosinase_Cu-bd"/>
</dbReference>
<evidence type="ECO:0000256" key="2">
    <source>
        <dbReference type="ARBA" id="ARBA00023002"/>
    </source>
</evidence>
<dbReference type="Proteomes" id="UP000225277">
    <property type="component" value="Unassembled WGS sequence"/>
</dbReference>
<dbReference type="OrthoDB" id="6132182at2759"/>
<gene>
    <name evidence="5" type="ORF">RCC_00891</name>
</gene>
<evidence type="ECO:0000256" key="1">
    <source>
        <dbReference type="ARBA" id="ARBA00022723"/>
    </source>
</evidence>
<dbReference type="Pfam" id="PF00264">
    <property type="entry name" value="Tyrosinase"/>
    <property type="match status" value="1"/>
</dbReference>
<dbReference type="GO" id="GO:0016491">
    <property type="term" value="F:oxidoreductase activity"/>
    <property type="evidence" value="ECO:0007669"/>
    <property type="project" value="UniProtKB-KW"/>
</dbReference>
<organism evidence="5 6">
    <name type="scientific">Ramularia collo-cygni</name>
    <dbReference type="NCBI Taxonomy" id="112498"/>
    <lineage>
        <taxon>Eukaryota</taxon>
        <taxon>Fungi</taxon>
        <taxon>Dikarya</taxon>
        <taxon>Ascomycota</taxon>
        <taxon>Pezizomycotina</taxon>
        <taxon>Dothideomycetes</taxon>
        <taxon>Dothideomycetidae</taxon>
        <taxon>Mycosphaerellales</taxon>
        <taxon>Mycosphaerellaceae</taxon>
        <taxon>Ramularia</taxon>
    </lineage>
</organism>
<keyword evidence="2" id="KW-0560">Oxidoreductase</keyword>
<dbReference type="PRINTS" id="PR00092">
    <property type="entry name" value="TYROSINASE"/>
</dbReference>
<dbReference type="InterPro" id="IPR050316">
    <property type="entry name" value="Tyrosinase/Hemocyanin"/>
</dbReference>
<reference evidence="5 6" key="1">
    <citation type="submission" date="2016-03" db="EMBL/GenBank/DDBJ databases">
        <authorList>
            <person name="Ploux O."/>
        </authorList>
    </citation>
    <scope>NUCLEOTIDE SEQUENCE [LARGE SCALE GENOMIC DNA]</scope>
    <source>
        <strain evidence="5 6">URUG2</strain>
    </source>
</reference>
<evidence type="ECO:0000313" key="5">
    <source>
        <dbReference type="EMBL" id="CZT14970.1"/>
    </source>
</evidence>
<keyword evidence="1" id="KW-0479">Metal-binding</keyword>
<keyword evidence="6" id="KW-1185">Reference proteome</keyword>
<dbReference type="PANTHER" id="PTHR11474">
    <property type="entry name" value="TYROSINASE FAMILY MEMBER"/>
    <property type="match status" value="1"/>
</dbReference>
<dbReference type="GeneID" id="35596228"/>
<dbReference type="Gene3D" id="1.10.1280.10">
    <property type="entry name" value="Di-copper center containing domain from catechol oxidase"/>
    <property type="match status" value="1"/>
</dbReference>
<dbReference type="GO" id="GO:0046872">
    <property type="term" value="F:metal ion binding"/>
    <property type="evidence" value="ECO:0007669"/>
    <property type="project" value="UniProtKB-KW"/>
</dbReference>
<name>A0A2D3URD8_9PEZI</name>
<dbReference type="EMBL" id="FJUY01000001">
    <property type="protein sequence ID" value="CZT14970.1"/>
    <property type="molecule type" value="Genomic_DNA"/>
</dbReference>
<dbReference type="STRING" id="112498.A0A2D3URD8"/>
<feature type="signal peptide" evidence="3">
    <location>
        <begin position="1"/>
        <end position="17"/>
    </location>
</feature>
<dbReference type="RefSeq" id="XP_023621867.1">
    <property type="nucleotide sequence ID" value="XM_023766099.1"/>
</dbReference>